<sequence>MSHNPFTLAVGTPPIQTLACVILDNNEDPVVLAILQGRNAPTKIAIIDIKLSVIKLNAIHGSTSLPAMPGALNSRSPATLNGSPGLTLFNIKLTAAIVVLAVAISIARLGNYQYGEVIPRVRLGCPPWKSDCEVASSVKTVYATTTVTACLPSCTDMFTTTVTKQSTVRGYTTTVTARPPTSTELVTVFDTATTMSIVTAPAPTTACHCPTNTIVTTMDATANLPSMCLCTLSGTISMERALPLPIVFEVEQVIENVGKEMVTYSDV</sequence>
<organism evidence="1 2">
    <name type="scientific">Hypholoma sublateritium (strain FD-334 SS-4)</name>
    <dbReference type="NCBI Taxonomy" id="945553"/>
    <lineage>
        <taxon>Eukaryota</taxon>
        <taxon>Fungi</taxon>
        <taxon>Dikarya</taxon>
        <taxon>Basidiomycota</taxon>
        <taxon>Agaricomycotina</taxon>
        <taxon>Agaricomycetes</taxon>
        <taxon>Agaricomycetidae</taxon>
        <taxon>Agaricales</taxon>
        <taxon>Agaricineae</taxon>
        <taxon>Strophariaceae</taxon>
        <taxon>Hypholoma</taxon>
    </lineage>
</organism>
<gene>
    <name evidence="1" type="ORF">HYPSUDRAFT_210243</name>
</gene>
<proteinExistence type="predicted"/>
<reference evidence="2" key="1">
    <citation type="submission" date="2014-04" db="EMBL/GenBank/DDBJ databases">
        <title>Evolutionary Origins and Diversification of the Mycorrhizal Mutualists.</title>
        <authorList>
            <consortium name="DOE Joint Genome Institute"/>
            <consortium name="Mycorrhizal Genomics Consortium"/>
            <person name="Kohler A."/>
            <person name="Kuo A."/>
            <person name="Nagy L.G."/>
            <person name="Floudas D."/>
            <person name="Copeland A."/>
            <person name="Barry K.W."/>
            <person name="Cichocki N."/>
            <person name="Veneault-Fourrey C."/>
            <person name="LaButti K."/>
            <person name="Lindquist E.A."/>
            <person name="Lipzen A."/>
            <person name="Lundell T."/>
            <person name="Morin E."/>
            <person name="Murat C."/>
            <person name="Riley R."/>
            <person name="Ohm R."/>
            <person name="Sun H."/>
            <person name="Tunlid A."/>
            <person name="Henrissat B."/>
            <person name="Grigoriev I.V."/>
            <person name="Hibbett D.S."/>
            <person name="Martin F."/>
        </authorList>
    </citation>
    <scope>NUCLEOTIDE SEQUENCE [LARGE SCALE GENOMIC DNA]</scope>
    <source>
        <strain evidence="2">FD-334 SS-4</strain>
    </source>
</reference>
<evidence type="ECO:0000313" key="2">
    <source>
        <dbReference type="Proteomes" id="UP000054270"/>
    </source>
</evidence>
<dbReference type="Proteomes" id="UP000054270">
    <property type="component" value="Unassembled WGS sequence"/>
</dbReference>
<protein>
    <submittedName>
        <fullName evidence="1">Uncharacterized protein</fullName>
    </submittedName>
</protein>
<keyword evidence="2" id="KW-1185">Reference proteome</keyword>
<dbReference type="STRING" id="945553.A0A0D2N0J4"/>
<dbReference type="AlphaFoldDB" id="A0A0D2N0J4"/>
<accession>A0A0D2N0J4</accession>
<evidence type="ECO:0000313" key="1">
    <source>
        <dbReference type="EMBL" id="KJA12679.1"/>
    </source>
</evidence>
<dbReference type="EMBL" id="KN818003">
    <property type="protein sequence ID" value="KJA12679.1"/>
    <property type="molecule type" value="Genomic_DNA"/>
</dbReference>
<name>A0A0D2N0J4_HYPSF</name>